<dbReference type="Gene3D" id="2.60.120.10">
    <property type="entry name" value="Jelly Rolls"/>
    <property type="match status" value="1"/>
</dbReference>
<gene>
    <name evidence="2" type="ORF">NCTC11190_02160</name>
</gene>
<evidence type="ECO:0000313" key="3">
    <source>
        <dbReference type="Proteomes" id="UP000255233"/>
    </source>
</evidence>
<dbReference type="Proteomes" id="UP000255233">
    <property type="component" value="Unassembled WGS sequence"/>
</dbReference>
<dbReference type="PROSITE" id="PS51257">
    <property type="entry name" value="PROKAR_LIPOPROTEIN"/>
    <property type="match status" value="1"/>
</dbReference>
<dbReference type="STRING" id="880526.GCA_000427365_01658"/>
<accession>A0A379MWA8</accession>
<evidence type="ECO:0000313" key="2">
    <source>
        <dbReference type="EMBL" id="SUE34922.1"/>
    </source>
</evidence>
<keyword evidence="2" id="KW-0413">Isomerase</keyword>
<feature type="signal peptide" evidence="1">
    <location>
        <begin position="1"/>
        <end position="25"/>
    </location>
</feature>
<evidence type="ECO:0000256" key="1">
    <source>
        <dbReference type="SAM" id="SignalP"/>
    </source>
</evidence>
<protein>
    <submittedName>
        <fullName evidence="2">D-lyxose ketol-isomerase</fullName>
        <ecNumber evidence="2">5.3.1.15</ecNumber>
    </submittedName>
</protein>
<name>A0A379MWA8_9BACT</name>
<sequence length="238" mass="26336">MKNVNFFKASMIALCGAALTLTSCGGSCPAGQNGDSTAVKTTDMKKAPYQKKYTNADFYDAQGNFKQDVAKEAFLDMFAYYGVPFTPLMEKDIWFTDFGLGDFENVGMGGIFWINDSTYGYFAHSIYLLPGQMIPEHKHVKTAFPAKQESWMVDKGWVYNFSEVGEPTEGADALIPASQKESTVSKNYVKQNLGEVLTLKAPESWHFMMAGPEGAIVWEFANYHDNAGLRFTKPGAAL</sequence>
<dbReference type="EMBL" id="UGVL01000001">
    <property type="protein sequence ID" value="SUE34922.1"/>
    <property type="molecule type" value="Genomic_DNA"/>
</dbReference>
<dbReference type="EC" id="5.3.1.15" evidence="2"/>
<dbReference type="GO" id="GO:0047828">
    <property type="term" value="F:D-lyxose ketol-isomerase activity"/>
    <property type="evidence" value="ECO:0007669"/>
    <property type="project" value="UniProtKB-EC"/>
</dbReference>
<proteinExistence type="predicted"/>
<keyword evidence="1" id="KW-0732">Signal</keyword>
<keyword evidence="3" id="KW-1185">Reference proteome</keyword>
<reference evidence="2 3" key="1">
    <citation type="submission" date="2018-06" db="EMBL/GenBank/DDBJ databases">
        <authorList>
            <consortium name="Pathogen Informatics"/>
            <person name="Doyle S."/>
        </authorList>
    </citation>
    <scope>NUCLEOTIDE SEQUENCE [LARGE SCALE GENOMIC DNA]</scope>
    <source>
        <strain evidence="2 3">NCTC11190</strain>
    </source>
</reference>
<feature type="chain" id="PRO_5016946662" evidence="1">
    <location>
        <begin position="26"/>
        <end position="238"/>
    </location>
</feature>
<dbReference type="AlphaFoldDB" id="A0A379MWA8"/>
<organism evidence="2 3">
    <name type="scientific">Rikenella microfusus</name>
    <dbReference type="NCBI Taxonomy" id="28139"/>
    <lineage>
        <taxon>Bacteria</taxon>
        <taxon>Pseudomonadati</taxon>
        <taxon>Bacteroidota</taxon>
        <taxon>Bacteroidia</taxon>
        <taxon>Bacteroidales</taxon>
        <taxon>Rikenellaceae</taxon>
        <taxon>Rikenella</taxon>
    </lineage>
</organism>
<dbReference type="RefSeq" id="WP_027291303.1">
    <property type="nucleotide sequence ID" value="NZ_CANTWR010000004.1"/>
</dbReference>
<dbReference type="InterPro" id="IPR014710">
    <property type="entry name" value="RmlC-like_jellyroll"/>
</dbReference>